<dbReference type="InterPro" id="IPR036390">
    <property type="entry name" value="WH_DNA-bd_sf"/>
</dbReference>
<dbReference type="InterPro" id="IPR005149">
    <property type="entry name" value="Tscrpt_reg_PadR_N"/>
</dbReference>
<gene>
    <name evidence="3" type="ORF">EDC56_2175</name>
</gene>
<keyword evidence="4" id="KW-1185">Reference proteome</keyword>
<dbReference type="Gene3D" id="1.10.10.10">
    <property type="entry name" value="Winged helix-like DNA-binding domain superfamily/Winged helix DNA-binding domain"/>
    <property type="match status" value="1"/>
</dbReference>
<dbReference type="Pfam" id="PF03551">
    <property type="entry name" value="PadR"/>
    <property type="match status" value="1"/>
</dbReference>
<dbReference type="InterPro" id="IPR018309">
    <property type="entry name" value="Tscrpt_reg_PadR_C"/>
</dbReference>
<name>A0A3N2DPL6_9GAMM</name>
<proteinExistence type="predicted"/>
<evidence type="ECO:0000313" key="4">
    <source>
        <dbReference type="Proteomes" id="UP000275394"/>
    </source>
</evidence>
<dbReference type="Gene3D" id="6.10.140.190">
    <property type="match status" value="1"/>
</dbReference>
<dbReference type="SUPFAM" id="SSF46785">
    <property type="entry name" value="Winged helix' DNA-binding domain"/>
    <property type="match status" value="1"/>
</dbReference>
<dbReference type="Proteomes" id="UP000275394">
    <property type="component" value="Unassembled WGS sequence"/>
</dbReference>
<dbReference type="AlphaFoldDB" id="A0A3N2DPL6"/>
<feature type="domain" description="Transcription regulator PadR C-terminal" evidence="2">
    <location>
        <begin position="101"/>
        <end position="183"/>
    </location>
</feature>
<feature type="domain" description="Transcription regulator PadR N-terminal" evidence="1">
    <location>
        <begin position="15"/>
        <end position="88"/>
    </location>
</feature>
<evidence type="ECO:0000259" key="1">
    <source>
        <dbReference type="Pfam" id="PF03551"/>
    </source>
</evidence>
<organism evidence="3 4">
    <name type="scientific">Sinobacterium caligoides</name>
    <dbReference type="NCBI Taxonomy" id="933926"/>
    <lineage>
        <taxon>Bacteria</taxon>
        <taxon>Pseudomonadati</taxon>
        <taxon>Pseudomonadota</taxon>
        <taxon>Gammaproteobacteria</taxon>
        <taxon>Cellvibrionales</taxon>
        <taxon>Spongiibacteraceae</taxon>
        <taxon>Sinobacterium</taxon>
    </lineage>
</organism>
<evidence type="ECO:0000259" key="2">
    <source>
        <dbReference type="Pfam" id="PF10400"/>
    </source>
</evidence>
<dbReference type="InterPro" id="IPR036388">
    <property type="entry name" value="WH-like_DNA-bd_sf"/>
</dbReference>
<accession>A0A3N2DPL6</accession>
<dbReference type="PANTHER" id="PTHR43252:SF4">
    <property type="entry name" value="TRANSCRIPTIONAL REGULATORY PROTEIN"/>
    <property type="match status" value="1"/>
</dbReference>
<dbReference type="EMBL" id="RKHR01000004">
    <property type="protein sequence ID" value="ROS01730.1"/>
    <property type="molecule type" value="Genomic_DNA"/>
</dbReference>
<dbReference type="Pfam" id="PF10400">
    <property type="entry name" value="Vir_act_alpha_C"/>
    <property type="match status" value="1"/>
</dbReference>
<protein>
    <submittedName>
        <fullName evidence="3">PadR family transcriptional regulator</fullName>
    </submittedName>
</protein>
<dbReference type="PANTHER" id="PTHR43252">
    <property type="entry name" value="TRANSCRIPTIONAL REGULATOR YQJI"/>
    <property type="match status" value="1"/>
</dbReference>
<evidence type="ECO:0000313" key="3">
    <source>
        <dbReference type="EMBL" id="ROS01730.1"/>
    </source>
</evidence>
<sequence>MSDQRVENMSLKHAVLALLQAEEGSGYDLSKRFKSGLGYFWSASHQQIYQQLKKMLAEQLIDVREMPQVGKPDKKVYQITALGEEVLRQWIESPCKASKVNDAFLVKLYAGDCVDNQVLLAKIVEQQEYHRKLLATFELLERQYLDLDPAQRSSYKLPYMTLRKGILGEQAWLAWSKEALALLTD</sequence>
<dbReference type="RefSeq" id="WP_211333647.1">
    <property type="nucleotide sequence ID" value="NZ_RKHR01000004.1"/>
</dbReference>
<comment type="caution">
    <text evidence="3">The sequence shown here is derived from an EMBL/GenBank/DDBJ whole genome shotgun (WGS) entry which is preliminary data.</text>
</comment>
<reference evidence="3 4" key="1">
    <citation type="submission" date="2018-11" db="EMBL/GenBank/DDBJ databases">
        <title>Genomic Encyclopedia of Type Strains, Phase IV (KMG-IV): sequencing the most valuable type-strain genomes for metagenomic binning, comparative biology and taxonomic classification.</title>
        <authorList>
            <person name="Goeker M."/>
        </authorList>
    </citation>
    <scope>NUCLEOTIDE SEQUENCE [LARGE SCALE GENOMIC DNA]</scope>
    <source>
        <strain evidence="3 4">DSM 100316</strain>
    </source>
</reference>